<dbReference type="GO" id="GO:0009401">
    <property type="term" value="P:phosphoenolpyruvate-dependent sugar phosphotransferase system"/>
    <property type="evidence" value="ECO:0007669"/>
    <property type="project" value="UniProtKB-KW"/>
</dbReference>
<dbReference type="EMBL" id="BLLH01000009">
    <property type="protein sequence ID" value="GFH41095.1"/>
    <property type="molecule type" value="Genomic_DNA"/>
</dbReference>
<reference evidence="8 9" key="1">
    <citation type="submission" date="2020-02" db="EMBL/GenBank/DDBJ databases">
        <title>Draft genome sequence of Lactococcus sp. Hs20B0-1.</title>
        <authorList>
            <person name="Noda S."/>
            <person name="Yuki M."/>
            <person name="Ohkuma M."/>
        </authorList>
    </citation>
    <scope>NUCLEOTIDE SEQUENCE [LARGE SCALE GENOMIC DNA]</scope>
    <source>
        <strain evidence="8 9">Hs20B0-1</strain>
    </source>
</reference>
<keyword evidence="4" id="KW-0598">Phosphotransferase system</keyword>
<dbReference type="PANTHER" id="PTHR34382">
    <property type="entry name" value="PTS SYSTEM N,N'-DIACETYLCHITOBIOSE-SPECIFIC EIIA COMPONENT"/>
    <property type="match status" value="1"/>
</dbReference>
<dbReference type="Pfam" id="PF02255">
    <property type="entry name" value="PTS_IIA"/>
    <property type="match status" value="1"/>
</dbReference>
<evidence type="ECO:0000256" key="2">
    <source>
        <dbReference type="ARBA" id="ARBA00022597"/>
    </source>
</evidence>
<organism evidence="8 9">
    <name type="scientific">Pseudolactococcus insecticola</name>
    <dbReference type="NCBI Taxonomy" id="2709158"/>
    <lineage>
        <taxon>Bacteria</taxon>
        <taxon>Bacillati</taxon>
        <taxon>Bacillota</taxon>
        <taxon>Bacilli</taxon>
        <taxon>Lactobacillales</taxon>
        <taxon>Streptococcaceae</taxon>
        <taxon>Pseudolactococcus</taxon>
    </lineage>
</organism>
<evidence type="ECO:0000256" key="4">
    <source>
        <dbReference type="ARBA" id="ARBA00022683"/>
    </source>
</evidence>
<keyword evidence="1" id="KW-0813">Transport</keyword>
<keyword evidence="9" id="KW-1185">Reference proteome</keyword>
<dbReference type="SUPFAM" id="SSF46973">
    <property type="entry name" value="Enzyme IIa from lactose specific PTS, IIa-lac"/>
    <property type="match status" value="1"/>
</dbReference>
<name>A0A6A0B8N6_9LACT</name>
<feature type="modified residue" description="Phosphohistidine; by HPr" evidence="7">
    <location>
        <position position="77"/>
    </location>
</feature>
<accession>A0A6A0B8N6</accession>
<dbReference type="AlphaFoldDB" id="A0A6A0B8N6"/>
<evidence type="ECO:0000256" key="5">
    <source>
        <dbReference type="PIRSR" id="PIRSR000699-1"/>
    </source>
</evidence>
<sequence length="105" mass="11469">MDDAQMEVIMPLIMFGGEAKSSAIEAINAAKTGDFEKADERIKAANEAIVNAHHGQTELLTKAANGEEVPLSIYMVHAQDHLMTGIAFVDLAKEIIELYRVIKTN</sequence>
<proteinExistence type="predicted"/>
<evidence type="ECO:0000256" key="3">
    <source>
        <dbReference type="ARBA" id="ARBA00022679"/>
    </source>
</evidence>
<evidence type="ECO:0000313" key="9">
    <source>
        <dbReference type="Proteomes" id="UP000475928"/>
    </source>
</evidence>
<feature type="active site" description="Tele-phosphohistidine intermediate" evidence="5">
    <location>
        <position position="77"/>
    </location>
</feature>
<evidence type="ECO:0000313" key="8">
    <source>
        <dbReference type="EMBL" id="GFH41095.1"/>
    </source>
</evidence>
<gene>
    <name evidence="8" type="ORF">Hs20B_14930</name>
</gene>
<feature type="binding site" evidence="6">
    <location>
        <position position="80"/>
    </location>
    <ligand>
        <name>Mg(2+)</name>
        <dbReference type="ChEBI" id="CHEBI:18420"/>
        <note>ligand shared between all trimeric partners</note>
    </ligand>
</feature>
<dbReference type="Proteomes" id="UP000475928">
    <property type="component" value="Unassembled WGS sequence"/>
</dbReference>
<protein>
    <submittedName>
        <fullName evidence="8">PTS mannose transporter subunit IIA</fullName>
    </submittedName>
</protein>
<dbReference type="GO" id="GO:0016740">
    <property type="term" value="F:transferase activity"/>
    <property type="evidence" value="ECO:0007669"/>
    <property type="project" value="UniProtKB-KW"/>
</dbReference>
<keyword evidence="2" id="KW-0762">Sugar transport</keyword>
<dbReference type="GO" id="GO:0046872">
    <property type="term" value="F:metal ion binding"/>
    <property type="evidence" value="ECO:0007669"/>
    <property type="project" value="UniProtKB-KW"/>
</dbReference>
<evidence type="ECO:0000256" key="6">
    <source>
        <dbReference type="PIRSR" id="PIRSR000699-2"/>
    </source>
</evidence>
<dbReference type="PROSITE" id="PS51095">
    <property type="entry name" value="PTS_EIIA_TYPE_3"/>
    <property type="match status" value="1"/>
</dbReference>
<dbReference type="Gene3D" id="1.20.58.80">
    <property type="entry name" value="Phosphotransferase system, lactose/cellobiose-type IIA subunit"/>
    <property type="match status" value="1"/>
</dbReference>
<dbReference type="InterPro" id="IPR036542">
    <property type="entry name" value="PTS_IIA_lac/cel_sf"/>
</dbReference>
<dbReference type="InterPro" id="IPR003188">
    <property type="entry name" value="PTS_IIA_lac/cel"/>
</dbReference>
<keyword evidence="6" id="KW-0479">Metal-binding</keyword>
<dbReference type="RefSeq" id="WP_172357254.1">
    <property type="nucleotide sequence ID" value="NZ_BLLH01000009.1"/>
</dbReference>
<dbReference type="PANTHER" id="PTHR34382:SF7">
    <property type="entry name" value="PTS SYSTEM N,N'-DIACETYLCHITOBIOSE-SPECIFIC EIIA COMPONENT"/>
    <property type="match status" value="1"/>
</dbReference>
<evidence type="ECO:0000256" key="7">
    <source>
        <dbReference type="PROSITE-ProRule" id="PRU00418"/>
    </source>
</evidence>
<dbReference type="CDD" id="cd00215">
    <property type="entry name" value="PTS_IIA_lac"/>
    <property type="match status" value="1"/>
</dbReference>
<comment type="caution">
    <text evidence="8">The sequence shown here is derived from an EMBL/GenBank/DDBJ whole genome shotgun (WGS) entry which is preliminary data.</text>
</comment>
<comment type="cofactor">
    <cofactor evidence="6">
        <name>Mg(2+)</name>
        <dbReference type="ChEBI" id="CHEBI:18420"/>
    </cofactor>
    <text evidence="6">Binds 1 Mg(2+) ion per trimer.</text>
</comment>
<keyword evidence="3" id="KW-0808">Transferase</keyword>
<keyword evidence="6" id="KW-0460">Magnesium</keyword>
<dbReference type="PIRSF" id="PIRSF000699">
    <property type="entry name" value="PTS_IILac_III"/>
    <property type="match status" value="1"/>
</dbReference>
<evidence type="ECO:0000256" key="1">
    <source>
        <dbReference type="ARBA" id="ARBA00022448"/>
    </source>
</evidence>